<name>A0A8J3VNL9_9ACTN</name>
<gene>
    <name evidence="1" type="ORF">Raf01_11590</name>
</gene>
<sequence length="1047" mass="116229">MPTPETGPAAQTRRCAVALFAGDEFLGSGFFIQRGVVLTCAHVVWQWSEHLTVRWGELRLPGRVVVREPDRPDPQRSFYPFPDLCFIKVGESVNHPYAPLPDNPVTPDEVEAYGFSTYSPDETVAEDTLRLDVAGFTGRYLRLKNDQVPAGMSGSAIVDPATGVVHGILKASRDYQQPQGGYMVGAASIFEALRRHAGTLDLRSPLEQPLSAPSSPWLRELLAAQSHAADRFPYRLVEGNPPPLSEVYVRLRARPRAGGETPGTLGDTLPGARRFADRPATDMLTRHRHALIIAGPGGGKTTLLQNIAGNTAVNWLAGASEPPPFGRVVAVRVPAVALTARRPWRQSLAEAVTADLRGLINHPLSPELFDSRPMPGVNWLVMVDGLDEILDTDRRQELIDTIALRLGGYDQDFRYLITSRPLPAGELDRLAAQIPRHESDRLGDYLLSPLDPLDLRRFAGRWFRARHPDKAAALAADFLHKVDGSELAPLLKSPLLATITAVVYEHNPGASLPADRTGIYREFVDYLMHQRQDRLRLADQLREQLSGRLTDDQVSQLLRDTEPCLEHLADLRLSLDELPSVPNAVTYLTRRRAALHAVRNLGDHVSGLLTSTGMLVPVRDRMDFIHQSFAEYLAAAPASDRSRFSWRSWVRAARRDGGVRSLAMFTLARAIGRGFEPLPLLRRLLLPRWNLRHTGFPIVSAILRDGMSLGPDNGRRFFRTALRLLRLRPAFALGTFLERDLPEIVGWLLARSPRPTDLYRLANSRWVSRPKRLAVAAVLAESAIDDVAEHGREALRRLADRGRLDHRVIACVVLAEYGTADDSELILRGLRDALIDRRHTAARSTALNLLNEWGYGRLAVLTLLAVALDPGRGRRARRSALGMLAFAANNTLSRVGDWPNRSDRIGHWLRTALSGPRFSPVSPWMGDILANDRRALVDRLAAAIATWYWLDEERLGRALVLLLRDPSYSRAERLRVGDLLRVRADEDVARLALRTLAADEHLGPARRLAVAKSLASLGEAGERDGLLAAWRERSGRHGRLARAALDE</sequence>
<reference evidence="1" key="1">
    <citation type="submission" date="2021-01" db="EMBL/GenBank/DDBJ databases">
        <title>Whole genome shotgun sequence of Rugosimonospora africana NBRC 104875.</title>
        <authorList>
            <person name="Komaki H."/>
            <person name="Tamura T."/>
        </authorList>
    </citation>
    <scope>NUCLEOTIDE SEQUENCE</scope>
    <source>
        <strain evidence="1">NBRC 104875</strain>
    </source>
</reference>
<dbReference type="AlphaFoldDB" id="A0A8J3VNL9"/>
<accession>A0A8J3VNL9</accession>
<dbReference type="PANTHER" id="PTHR46844:SF1">
    <property type="entry name" value="SLR5058 PROTEIN"/>
    <property type="match status" value="1"/>
</dbReference>
<dbReference type="InterPro" id="IPR043504">
    <property type="entry name" value="Peptidase_S1_PA_chymotrypsin"/>
</dbReference>
<dbReference type="PANTHER" id="PTHR46844">
    <property type="entry name" value="SLR5058 PROTEIN"/>
    <property type="match status" value="1"/>
</dbReference>
<evidence type="ECO:0000313" key="1">
    <source>
        <dbReference type="EMBL" id="GIH12987.1"/>
    </source>
</evidence>
<dbReference type="Gene3D" id="2.40.10.10">
    <property type="entry name" value="Trypsin-like serine proteases"/>
    <property type="match status" value="1"/>
</dbReference>
<comment type="caution">
    <text evidence="1">The sequence shown here is derived from an EMBL/GenBank/DDBJ whole genome shotgun (WGS) entry which is preliminary data.</text>
</comment>
<dbReference type="Proteomes" id="UP000642748">
    <property type="component" value="Unassembled WGS sequence"/>
</dbReference>
<evidence type="ECO:0008006" key="3">
    <source>
        <dbReference type="Google" id="ProtNLM"/>
    </source>
</evidence>
<dbReference type="SUPFAM" id="SSF52540">
    <property type="entry name" value="P-loop containing nucleoside triphosphate hydrolases"/>
    <property type="match status" value="1"/>
</dbReference>
<proteinExistence type="predicted"/>
<dbReference type="RefSeq" id="WP_203916694.1">
    <property type="nucleotide sequence ID" value="NZ_BONZ01000013.1"/>
</dbReference>
<dbReference type="EMBL" id="BONZ01000013">
    <property type="protein sequence ID" value="GIH12987.1"/>
    <property type="molecule type" value="Genomic_DNA"/>
</dbReference>
<dbReference type="Gene3D" id="3.40.50.300">
    <property type="entry name" value="P-loop containing nucleotide triphosphate hydrolases"/>
    <property type="match status" value="1"/>
</dbReference>
<dbReference type="InterPro" id="IPR009003">
    <property type="entry name" value="Peptidase_S1_PA"/>
</dbReference>
<dbReference type="Pfam" id="PF13365">
    <property type="entry name" value="Trypsin_2"/>
    <property type="match status" value="1"/>
</dbReference>
<dbReference type="SUPFAM" id="SSF50494">
    <property type="entry name" value="Trypsin-like serine proteases"/>
    <property type="match status" value="1"/>
</dbReference>
<organism evidence="1 2">
    <name type="scientific">Rugosimonospora africana</name>
    <dbReference type="NCBI Taxonomy" id="556532"/>
    <lineage>
        <taxon>Bacteria</taxon>
        <taxon>Bacillati</taxon>
        <taxon>Actinomycetota</taxon>
        <taxon>Actinomycetes</taxon>
        <taxon>Micromonosporales</taxon>
        <taxon>Micromonosporaceae</taxon>
        <taxon>Rugosimonospora</taxon>
    </lineage>
</organism>
<protein>
    <recommendedName>
        <fullName evidence="3">NACHT domain-containing protein</fullName>
    </recommendedName>
</protein>
<keyword evidence="2" id="KW-1185">Reference proteome</keyword>
<evidence type="ECO:0000313" key="2">
    <source>
        <dbReference type="Proteomes" id="UP000642748"/>
    </source>
</evidence>
<dbReference type="InterPro" id="IPR027417">
    <property type="entry name" value="P-loop_NTPase"/>
</dbReference>